<organism evidence="3 4">
    <name type="scientific">Eumeta variegata</name>
    <name type="common">Bagworm moth</name>
    <name type="synonym">Eumeta japonica</name>
    <dbReference type="NCBI Taxonomy" id="151549"/>
    <lineage>
        <taxon>Eukaryota</taxon>
        <taxon>Metazoa</taxon>
        <taxon>Ecdysozoa</taxon>
        <taxon>Arthropoda</taxon>
        <taxon>Hexapoda</taxon>
        <taxon>Insecta</taxon>
        <taxon>Pterygota</taxon>
        <taxon>Neoptera</taxon>
        <taxon>Endopterygota</taxon>
        <taxon>Lepidoptera</taxon>
        <taxon>Glossata</taxon>
        <taxon>Ditrysia</taxon>
        <taxon>Tineoidea</taxon>
        <taxon>Psychidae</taxon>
        <taxon>Oiketicinae</taxon>
        <taxon>Eumeta</taxon>
    </lineage>
</organism>
<evidence type="ECO:0000313" key="4">
    <source>
        <dbReference type="Proteomes" id="UP000299102"/>
    </source>
</evidence>
<evidence type="ECO:0000256" key="1">
    <source>
        <dbReference type="SAM" id="Coils"/>
    </source>
</evidence>
<protein>
    <submittedName>
        <fullName evidence="3">Uncharacterized protein</fullName>
    </submittedName>
</protein>
<proteinExistence type="predicted"/>
<feature type="region of interest" description="Disordered" evidence="2">
    <location>
        <begin position="253"/>
        <end position="324"/>
    </location>
</feature>
<sequence length="439" mass="47510">MAMSKTEESVPNVTKGASKTGTGVKKLSQKATTTPPVLGTPPESMERARPSQQTKRARTAPSDDGAPPAPPKLDRQMLPWRPPGSPRSGVYRTGGAALGKQTRGDLSGDTPRLESRKASSARTGALPIERFASGIGNLAMEARGELEGLKNISRKLKKSVIGKLSAISELALRLEESCSNYVAELEREKARRAREMEAAEKRIAKITAENLDRILNVEDKIDKIMVEVTSTRKILGHFDVPEKMEAIRKAVEARQASRPQNYAEAAARPKPSAAAASKIPGPERSGSRFAGPILRSQRASKNCLRRNPGRPQDKYGRGHRQISEDAEQAHRITSTGVGRICLCGALTAPGLGPVPPCKCSHCLGYGHSRRFCKEASEKYAHCGGDHIGSKWQSRSTGGPPKCINCMRAGCADTAHGAFSSECSVRHKWDEIVRFKVAYC</sequence>
<dbReference type="AlphaFoldDB" id="A0A4C1XPK7"/>
<feature type="compositionally biased region" description="Polar residues" evidence="2">
    <location>
        <begin position="9"/>
        <end position="21"/>
    </location>
</feature>
<gene>
    <name evidence="3" type="ORF">EVAR_85124_1</name>
</gene>
<evidence type="ECO:0000313" key="3">
    <source>
        <dbReference type="EMBL" id="GBP65856.1"/>
    </source>
</evidence>
<dbReference type="EMBL" id="BGZK01000941">
    <property type="protein sequence ID" value="GBP65856.1"/>
    <property type="molecule type" value="Genomic_DNA"/>
</dbReference>
<keyword evidence="4" id="KW-1185">Reference proteome</keyword>
<evidence type="ECO:0000256" key="2">
    <source>
        <dbReference type="SAM" id="MobiDB-lite"/>
    </source>
</evidence>
<comment type="caution">
    <text evidence="3">The sequence shown here is derived from an EMBL/GenBank/DDBJ whole genome shotgun (WGS) entry which is preliminary data.</text>
</comment>
<keyword evidence="1" id="KW-0175">Coiled coil</keyword>
<feature type="compositionally biased region" description="Basic and acidic residues" evidence="2">
    <location>
        <begin position="311"/>
        <end position="324"/>
    </location>
</feature>
<feature type="coiled-coil region" evidence="1">
    <location>
        <begin position="171"/>
        <end position="209"/>
    </location>
</feature>
<accession>A0A4C1XPK7</accession>
<name>A0A4C1XPK7_EUMVA</name>
<feature type="region of interest" description="Disordered" evidence="2">
    <location>
        <begin position="1"/>
        <end position="121"/>
    </location>
</feature>
<dbReference type="Proteomes" id="UP000299102">
    <property type="component" value="Unassembled WGS sequence"/>
</dbReference>
<reference evidence="3 4" key="1">
    <citation type="journal article" date="2019" name="Commun. Biol.">
        <title>The bagworm genome reveals a unique fibroin gene that provides high tensile strength.</title>
        <authorList>
            <person name="Kono N."/>
            <person name="Nakamura H."/>
            <person name="Ohtoshi R."/>
            <person name="Tomita M."/>
            <person name="Numata K."/>
            <person name="Arakawa K."/>
        </authorList>
    </citation>
    <scope>NUCLEOTIDE SEQUENCE [LARGE SCALE GENOMIC DNA]</scope>
</reference>
<dbReference type="OrthoDB" id="10022108at2759"/>
<feature type="compositionally biased region" description="Low complexity" evidence="2">
    <location>
        <begin position="263"/>
        <end position="278"/>
    </location>
</feature>